<dbReference type="Gene3D" id="3.30.420.10">
    <property type="entry name" value="Ribonuclease H-like superfamily/Ribonuclease H"/>
    <property type="match status" value="1"/>
</dbReference>
<dbReference type="InterPro" id="IPR001584">
    <property type="entry name" value="Integrase_cat-core"/>
</dbReference>
<dbReference type="GO" id="GO:0003676">
    <property type="term" value="F:nucleic acid binding"/>
    <property type="evidence" value="ECO:0007669"/>
    <property type="project" value="InterPro"/>
</dbReference>
<feature type="region of interest" description="Disordered" evidence="1">
    <location>
        <begin position="505"/>
        <end position="532"/>
    </location>
</feature>
<dbReference type="Proteomes" id="UP000230423">
    <property type="component" value="Unassembled WGS sequence"/>
</dbReference>
<keyword evidence="2" id="KW-0812">Transmembrane</keyword>
<accession>A0A2G9TPY6</accession>
<reference evidence="4 5" key="1">
    <citation type="submission" date="2015-09" db="EMBL/GenBank/DDBJ databases">
        <title>Draft genome of the parasitic nematode Teladorsagia circumcincta isolate WARC Sus (inbred).</title>
        <authorList>
            <person name="Mitreva M."/>
        </authorList>
    </citation>
    <scope>NUCLEOTIDE SEQUENCE [LARGE SCALE GENOMIC DNA]</scope>
    <source>
        <strain evidence="4 5">S</strain>
    </source>
</reference>
<dbReference type="InterPro" id="IPR012337">
    <property type="entry name" value="RNaseH-like_sf"/>
</dbReference>
<feature type="transmembrane region" description="Helical" evidence="2">
    <location>
        <begin position="1189"/>
        <end position="1208"/>
    </location>
</feature>
<dbReference type="Pfam" id="PF07245">
    <property type="entry name" value="Phlebovirus_G2"/>
    <property type="match status" value="1"/>
</dbReference>
<dbReference type="Pfam" id="PF05380">
    <property type="entry name" value="Peptidase_A17"/>
    <property type="match status" value="1"/>
</dbReference>
<dbReference type="Gene3D" id="2.60.98.50">
    <property type="match status" value="1"/>
</dbReference>
<dbReference type="GO" id="GO:0015074">
    <property type="term" value="P:DNA integration"/>
    <property type="evidence" value="ECO:0007669"/>
    <property type="project" value="InterPro"/>
</dbReference>
<evidence type="ECO:0000256" key="1">
    <source>
        <dbReference type="SAM" id="MobiDB-lite"/>
    </source>
</evidence>
<name>A0A2G9TPY6_TELCI</name>
<dbReference type="PANTHER" id="PTHR47331">
    <property type="entry name" value="PHD-TYPE DOMAIN-CONTAINING PROTEIN"/>
    <property type="match status" value="1"/>
</dbReference>
<dbReference type="Pfam" id="PF17921">
    <property type="entry name" value="Integrase_H2C2"/>
    <property type="match status" value="1"/>
</dbReference>
<dbReference type="InterPro" id="IPR036397">
    <property type="entry name" value="RNaseH_sf"/>
</dbReference>
<keyword evidence="2" id="KW-0472">Membrane</keyword>
<dbReference type="OrthoDB" id="5877595at2759"/>
<dbReference type="InterPro" id="IPR009878">
    <property type="entry name" value="Phlebovirus_G2_fusion"/>
</dbReference>
<dbReference type="Gene3D" id="2.60.40.3770">
    <property type="match status" value="1"/>
</dbReference>
<dbReference type="AlphaFoldDB" id="A0A2G9TPY6"/>
<evidence type="ECO:0000313" key="4">
    <source>
        <dbReference type="EMBL" id="PIO59360.1"/>
    </source>
</evidence>
<proteinExistence type="predicted"/>
<sequence>MSKSRLAPLNQPITIPRLELAAVTIGAKLLSFLVKQLDVPFARKFLWTDSKVALSWITHNKHLPVFVRNRVQTIEQNTSGVHIRHLPGTINPADLGTRGCSILELMSTREWWKGPAFLIKENEWPEQVEENLSEESEIEQTAFLCTLATASSTNMALTSLVDPYRFSSWRKLVNSVFYVLRFLTMKSPRAKLHFGNNKVALLYKAETILFRIAQATTPPSETHMKQLRLYLCDTTTLWKCRGRIDNASLSAEAINPVFLPPHCRITELFVLHIHQSHNHCGMNHTLTLLRQQVWIPKGRATVKRILHNDCYQCKRYLAKPYSLPPFPVHPERRVRPPRYPFENVGMDFFGPLQYRNNNGTTDKLWMILFTCLNCRAIYVDVLIDMTARTVLHVLRRFIATIGSPTWILCDNAKTFKTINQCYASLSEPNIDNDIIDYCANKRIQMKFIPSLSPWQGGIYEKMIDIFKKSFKRAISNRTLDVDDIKTIAKEAEAIMNSQPLTLKTRKTTSGSTKKVNHETLDENAISPESSGSKEAKPYTECIKGGLLVSSSIAVDIIEACINSYCVYAQGLKRAPIIFPNSFIMYDYTIAIKAYANGKLLHHGNVFCKAHPICETLGCTFCWERIYNTQCWTILETTFIISSVLLSVIIIPWLCYLIKLIGFLFRIPKFLVCRTLATCASHRKSANLRRYTSRRRRSRAKKFLTCVISILSILHLSKGCSEVVSIKTHEETCTVANGTETCAFNEAMVITMKPLQQEICVVLKNHDNQPVGMISLKVNGILFQCRKNVEFFTRDHELTSESVHRCYLAGTCNRNTCENMSPIDKGKEFSTRANTNPGYTFCVPSCGCLRCDGCFLCEKSCLFYRIYAVPTTPTIYTIFTCPSWEVVVSMDVTLRQNDSSASTTIQLHPGQIAAWNNLKFSLVGTIVPHLPILSSTFAEAGTHISVIKPTHRGQLTPHSAGQLQCSTKKHAETFNCTFAINACKCTYGLYKASCTCSPGSVADLMQPTPLPLVSKTFMIFLEDKNLYARTNIGSALQLHLVAENMKITTRQSNSTCTIETSDLTGCYNCIAGAKLTLYCRSSEGEITANINCPSQTQTALCTPKGHINNIKLHFDTSTIFMLCNATCPGGTISISVQGSLLYVNDNLIRHDLQSKADTIDAPAGTTFLSHLSSKFKEIGNKILDLLPTNFLVKTMLSLLLTLFALQYIYHTAISFMSSTFSKKHH</sequence>
<dbReference type="EMBL" id="KZ358047">
    <property type="protein sequence ID" value="PIO59360.1"/>
    <property type="molecule type" value="Genomic_DNA"/>
</dbReference>
<evidence type="ECO:0000256" key="2">
    <source>
        <dbReference type="SAM" id="Phobius"/>
    </source>
</evidence>
<protein>
    <recommendedName>
        <fullName evidence="3">Integrase catalytic domain-containing protein</fullName>
    </recommendedName>
</protein>
<dbReference type="PROSITE" id="PS50994">
    <property type="entry name" value="INTEGRASE"/>
    <property type="match status" value="1"/>
</dbReference>
<dbReference type="InterPro" id="IPR041588">
    <property type="entry name" value="Integrase_H2C2"/>
</dbReference>
<organism evidence="4 5">
    <name type="scientific">Teladorsagia circumcincta</name>
    <name type="common">Brown stomach worm</name>
    <name type="synonym">Ostertagia circumcincta</name>
    <dbReference type="NCBI Taxonomy" id="45464"/>
    <lineage>
        <taxon>Eukaryota</taxon>
        <taxon>Metazoa</taxon>
        <taxon>Ecdysozoa</taxon>
        <taxon>Nematoda</taxon>
        <taxon>Chromadorea</taxon>
        <taxon>Rhabditida</taxon>
        <taxon>Rhabditina</taxon>
        <taxon>Rhabditomorpha</taxon>
        <taxon>Strongyloidea</taxon>
        <taxon>Trichostrongylidae</taxon>
        <taxon>Teladorsagia</taxon>
    </lineage>
</organism>
<evidence type="ECO:0000259" key="3">
    <source>
        <dbReference type="PROSITE" id="PS50994"/>
    </source>
</evidence>
<dbReference type="InterPro" id="IPR008042">
    <property type="entry name" value="Retrotrans_Pao"/>
</dbReference>
<evidence type="ECO:0000313" key="5">
    <source>
        <dbReference type="Proteomes" id="UP000230423"/>
    </source>
</evidence>
<keyword evidence="2" id="KW-1133">Transmembrane helix</keyword>
<keyword evidence="5" id="KW-1185">Reference proteome</keyword>
<feature type="domain" description="Integrase catalytic" evidence="3">
    <location>
        <begin position="332"/>
        <end position="521"/>
    </location>
</feature>
<dbReference type="SUPFAM" id="SSF53098">
    <property type="entry name" value="Ribonuclease H-like"/>
    <property type="match status" value="1"/>
</dbReference>
<gene>
    <name evidence="4" type="ORF">TELCIR_19179</name>
</gene>